<feature type="binding site" evidence="9">
    <location>
        <position position="116"/>
    </location>
    <ligand>
        <name>anthranilate</name>
        <dbReference type="ChEBI" id="CHEBI:16567"/>
        <label>1</label>
    </ligand>
</feature>
<keyword evidence="2 9" id="KW-0028">Amino-acid biosynthesis</keyword>
<evidence type="ECO:0000256" key="4">
    <source>
        <dbReference type="ARBA" id="ARBA00022679"/>
    </source>
</evidence>
<feature type="binding site" evidence="9">
    <location>
        <begin position="95"/>
        <end position="98"/>
    </location>
    <ligand>
        <name>5-phospho-alpha-D-ribose 1-diphosphate</name>
        <dbReference type="ChEBI" id="CHEBI:58017"/>
    </ligand>
</feature>
<dbReference type="UniPathway" id="UPA00035">
    <property type="reaction ID" value="UER00041"/>
</dbReference>
<keyword evidence="6 9" id="KW-0057">Aromatic amino acid biosynthesis</keyword>
<evidence type="ECO:0000256" key="3">
    <source>
        <dbReference type="ARBA" id="ARBA00022676"/>
    </source>
</evidence>
<dbReference type="InterPro" id="IPR005940">
    <property type="entry name" value="Anthranilate_Pribosyl_Tfrase"/>
</dbReference>
<dbReference type="EMBL" id="CP045725">
    <property type="protein sequence ID" value="QGF24204.1"/>
    <property type="molecule type" value="Genomic_DNA"/>
</dbReference>
<evidence type="ECO:0000256" key="6">
    <source>
        <dbReference type="ARBA" id="ARBA00023141"/>
    </source>
</evidence>
<dbReference type="EC" id="2.4.2.18" evidence="9"/>
<evidence type="ECO:0000256" key="7">
    <source>
        <dbReference type="ARBA" id="ARBA00052328"/>
    </source>
</evidence>
<evidence type="ECO:0000313" key="12">
    <source>
        <dbReference type="EMBL" id="QGF24204.1"/>
    </source>
</evidence>
<evidence type="ECO:0000256" key="8">
    <source>
        <dbReference type="ARBA" id="ARBA00061188"/>
    </source>
</evidence>
<comment type="pathway">
    <text evidence="1 9">Amino-acid biosynthesis; L-tryptophan biosynthesis; L-tryptophan from chorismate: step 2/5.</text>
</comment>
<feature type="binding site" evidence="9">
    <location>
        <position position="230"/>
    </location>
    <ligand>
        <name>Mg(2+)</name>
        <dbReference type="ChEBI" id="CHEBI:18420"/>
        <label>1</label>
    </ligand>
</feature>
<dbReference type="InterPro" id="IPR000312">
    <property type="entry name" value="Glycosyl_Trfase_fam3"/>
</dbReference>
<protein>
    <recommendedName>
        <fullName evidence="9">Anthranilate phosphoribosyltransferase</fullName>
        <ecNumber evidence="9">2.4.2.18</ecNumber>
    </recommendedName>
</protein>
<dbReference type="Gene3D" id="3.40.1030.10">
    <property type="entry name" value="Nucleoside phosphorylase/phosphoribosyltransferase catalytic domain"/>
    <property type="match status" value="1"/>
</dbReference>
<keyword evidence="9" id="KW-0460">Magnesium</keyword>
<dbReference type="GO" id="GO:0004048">
    <property type="term" value="F:anthranilate phosphoribosyltransferase activity"/>
    <property type="evidence" value="ECO:0007669"/>
    <property type="project" value="UniProtKB-UniRule"/>
</dbReference>
<dbReference type="SUPFAM" id="SSF47648">
    <property type="entry name" value="Nucleoside phosphorylase/phosphoribosyltransferase N-terminal domain"/>
    <property type="match status" value="1"/>
</dbReference>
<dbReference type="GO" id="GO:0000287">
    <property type="term" value="F:magnesium ion binding"/>
    <property type="evidence" value="ECO:0007669"/>
    <property type="project" value="UniProtKB-UniRule"/>
</dbReference>
<dbReference type="SUPFAM" id="SSF52418">
    <property type="entry name" value="Nucleoside phosphorylase/phosphoribosyltransferase catalytic domain"/>
    <property type="match status" value="1"/>
</dbReference>
<name>A0A5Q2FFB6_9ACTN</name>
<dbReference type="InterPro" id="IPR017459">
    <property type="entry name" value="Glycosyl_Trfase_fam3_N_dom"/>
</dbReference>
<comment type="catalytic activity">
    <reaction evidence="7 9">
        <text>N-(5-phospho-beta-D-ribosyl)anthranilate + diphosphate = 5-phospho-alpha-D-ribose 1-diphosphate + anthranilate</text>
        <dbReference type="Rhea" id="RHEA:11768"/>
        <dbReference type="ChEBI" id="CHEBI:16567"/>
        <dbReference type="ChEBI" id="CHEBI:18277"/>
        <dbReference type="ChEBI" id="CHEBI:33019"/>
        <dbReference type="ChEBI" id="CHEBI:58017"/>
        <dbReference type="EC" id="2.4.2.18"/>
    </reaction>
</comment>
<evidence type="ECO:0000256" key="2">
    <source>
        <dbReference type="ARBA" id="ARBA00022605"/>
    </source>
</evidence>
<sequence length="351" mass="36829">MTTRNYSWPDVLTGLLKGENMAPEATSWAMREILGGNATPVQIAGFAVALRAKGETVDEVAALSEVMLQFARPVHVETRAVDVVGSGGDRANTVNISTMSAIVAAAAGAKVVKHGNRAASSLCGTADCLEALGLVLDLAPEKQQEVMDEEGIVFLFAPLYHGSLKYAATSRRELGIATIFNYLGPLSNPARPQAQAIGIANEAMAGLLAGVLAQRGNQGMVFFGGDGLDELTTTTASKVWLIKDGRVVATRLDPLDLGIARAERSDLVGGKPEVNAAIVRTTFAGAPGAVRDIVILNAAATILAYDGPDLDADITAQFVTYVERAREAIDSGRALARLDSWIATTQRLAQA</sequence>
<dbReference type="HAMAP" id="MF_00211">
    <property type="entry name" value="TrpD"/>
    <property type="match status" value="1"/>
</dbReference>
<feature type="binding site" evidence="9">
    <location>
        <begin position="88"/>
        <end position="89"/>
    </location>
    <ligand>
        <name>5-phospho-alpha-D-ribose 1-diphosphate</name>
        <dbReference type="ChEBI" id="CHEBI:58017"/>
    </ligand>
</feature>
<comment type="similarity">
    <text evidence="8">In the C-terminal section; belongs to the anthranilate phosphoribosyltransferase family.</text>
</comment>
<dbReference type="Pfam" id="PF00591">
    <property type="entry name" value="Glycos_transf_3"/>
    <property type="match status" value="1"/>
</dbReference>
<gene>
    <name evidence="9 12" type="primary">trpD</name>
    <name evidence="12" type="ORF">Rai3103_11585</name>
</gene>
<feature type="domain" description="Glycosyl transferase family 3 N-terminal" evidence="11">
    <location>
        <begin position="10"/>
        <end position="71"/>
    </location>
</feature>
<comment type="caution">
    <text evidence="9">Lacks conserved residue(s) required for the propagation of feature annotation.</text>
</comment>
<dbReference type="GO" id="GO:0000162">
    <property type="term" value="P:L-tryptophan biosynthetic process"/>
    <property type="evidence" value="ECO:0007669"/>
    <property type="project" value="UniProtKB-UniRule"/>
</dbReference>
<evidence type="ECO:0000259" key="11">
    <source>
        <dbReference type="Pfam" id="PF02885"/>
    </source>
</evidence>
<keyword evidence="5 9" id="KW-0822">Tryptophan biosynthesis</keyword>
<dbReference type="GO" id="GO:0005829">
    <property type="term" value="C:cytosol"/>
    <property type="evidence" value="ECO:0007669"/>
    <property type="project" value="TreeGrafter"/>
</dbReference>
<accession>A0A5Q2FFB6</accession>
<evidence type="ECO:0000256" key="5">
    <source>
        <dbReference type="ARBA" id="ARBA00022822"/>
    </source>
</evidence>
<comment type="subunit">
    <text evidence="9">Homodimer.</text>
</comment>
<dbReference type="Gene3D" id="1.20.970.10">
    <property type="entry name" value="Transferase, Pyrimidine Nucleoside Phosphorylase, Chain C"/>
    <property type="match status" value="1"/>
</dbReference>
<dbReference type="NCBIfam" id="TIGR01245">
    <property type="entry name" value="trpD"/>
    <property type="match status" value="1"/>
</dbReference>
<keyword evidence="13" id="KW-1185">Reference proteome</keyword>
<comment type="function">
    <text evidence="9">Catalyzes the transfer of the phosphoribosyl group of 5-phosphorylribose-1-pyrophosphate (PRPP) to anthranilate to yield N-(5'-phosphoribosyl)-anthranilate (PRA).</text>
</comment>
<feature type="binding site" evidence="9">
    <location>
        <position position="171"/>
    </location>
    <ligand>
        <name>anthranilate</name>
        <dbReference type="ChEBI" id="CHEBI:16567"/>
        <label>2</label>
    </ligand>
</feature>
<comment type="cofactor">
    <cofactor evidence="9">
        <name>Mg(2+)</name>
        <dbReference type="ChEBI" id="CHEBI:18420"/>
    </cofactor>
    <text evidence="9">Binds 2 magnesium ions per monomer.</text>
</comment>
<dbReference type="InterPro" id="IPR035902">
    <property type="entry name" value="Nuc_phospho_transferase"/>
</dbReference>
<proteinExistence type="inferred from homology"/>
<evidence type="ECO:0000259" key="10">
    <source>
        <dbReference type="Pfam" id="PF00591"/>
    </source>
</evidence>
<evidence type="ECO:0000313" key="13">
    <source>
        <dbReference type="Proteomes" id="UP000386847"/>
    </source>
</evidence>
<keyword evidence="4 9" id="KW-0808">Transferase</keyword>
<feature type="binding site" evidence="9">
    <location>
        <position position="85"/>
    </location>
    <ligand>
        <name>5-phospho-alpha-D-ribose 1-diphosphate</name>
        <dbReference type="ChEBI" id="CHEBI:58017"/>
    </ligand>
</feature>
<dbReference type="Pfam" id="PF02885">
    <property type="entry name" value="Glycos_trans_3N"/>
    <property type="match status" value="1"/>
</dbReference>
<evidence type="ECO:0000256" key="9">
    <source>
        <dbReference type="HAMAP-Rule" id="MF_00211"/>
    </source>
</evidence>
<dbReference type="RefSeq" id="WP_153572733.1">
    <property type="nucleotide sequence ID" value="NZ_CP045725.1"/>
</dbReference>
<dbReference type="AlphaFoldDB" id="A0A5Q2FFB6"/>
<feature type="binding site" evidence="9">
    <location>
        <position position="85"/>
    </location>
    <ligand>
        <name>anthranilate</name>
        <dbReference type="ChEBI" id="CHEBI:16567"/>
        <label>1</label>
    </ligand>
</feature>
<dbReference type="PANTHER" id="PTHR43285">
    <property type="entry name" value="ANTHRANILATE PHOSPHORIBOSYLTRANSFERASE"/>
    <property type="match status" value="1"/>
</dbReference>
<feature type="binding site" evidence="9">
    <location>
        <position position="97"/>
    </location>
    <ligand>
        <name>Mg(2+)</name>
        <dbReference type="ChEBI" id="CHEBI:18420"/>
        <label>1</label>
    </ligand>
</feature>
<organism evidence="12 13">
    <name type="scientific">Raineyella fluvialis</name>
    <dbReference type="NCBI Taxonomy" id="2662261"/>
    <lineage>
        <taxon>Bacteria</taxon>
        <taxon>Bacillati</taxon>
        <taxon>Actinomycetota</taxon>
        <taxon>Actinomycetes</taxon>
        <taxon>Propionibacteriales</taxon>
        <taxon>Propionibacteriaceae</taxon>
        <taxon>Raineyella</taxon>
    </lineage>
</organism>
<dbReference type="KEGG" id="rain:Rai3103_11585"/>
<feature type="binding site" evidence="9">
    <location>
        <begin position="113"/>
        <end position="121"/>
    </location>
    <ligand>
        <name>5-phospho-alpha-D-ribose 1-diphosphate</name>
        <dbReference type="ChEBI" id="CHEBI:58017"/>
    </ligand>
</feature>
<reference evidence="12 13" key="1">
    <citation type="submission" date="2019-10" db="EMBL/GenBank/DDBJ databases">
        <title>Genomic analysis of Raineyella sp. CBA3103.</title>
        <authorList>
            <person name="Roh S.W."/>
        </authorList>
    </citation>
    <scope>NUCLEOTIDE SEQUENCE [LARGE SCALE GENOMIC DNA]</scope>
    <source>
        <strain evidence="12 13">CBA3103</strain>
    </source>
</reference>
<feature type="binding site" evidence="9">
    <location>
        <position position="93"/>
    </location>
    <ligand>
        <name>5-phospho-alpha-D-ribose 1-diphosphate</name>
        <dbReference type="ChEBI" id="CHEBI:58017"/>
    </ligand>
</feature>
<dbReference type="InterPro" id="IPR036320">
    <property type="entry name" value="Glycosyl_Trfase_fam3_N_dom_sf"/>
</dbReference>
<dbReference type="PANTHER" id="PTHR43285:SF2">
    <property type="entry name" value="ANTHRANILATE PHOSPHORIBOSYLTRANSFERASE"/>
    <property type="match status" value="1"/>
</dbReference>
<feature type="binding site" evidence="9">
    <location>
        <position position="125"/>
    </location>
    <ligand>
        <name>5-phospho-alpha-D-ribose 1-diphosphate</name>
        <dbReference type="ChEBI" id="CHEBI:58017"/>
    </ligand>
</feature>
<evidence type="ECO:0000256" key="1">
    <source>
        <dbReference type="ARBA" id="ARBA00004907"/>
    </source>
</evidence>
<keyword evidence="3 9" id="KW-0328">Glycosyltransferase</keyword>
<feature type="binding site" evidence="9">
    <location>
        <position position="230"/>
    </location>
    <ligand>
        <name>Mg(2+)</name>
        <dbReference type="ChEBI" id="CHEBI:18420"/>
        <label>2</label>
    </ligand>
</feature>
<keyword evidence="9" id="KW-0479">Metal-binding</keyword>
<feature type="domain" description="Glycosyl transferase family 3" evidence="10">
    <location>
        <begin position="78"/>
        <end position="335"/>
    </location>
</feature>
<dbReference type="Proteomes" id="UP000386847">
    <property type="component" value="Chromosome"/>
</dbReference>
<dbReference type="FunFam" id="3.40.1030.10:FF:000002">
    <property type="entry name" value="Anthranilate phosphoribosyltransferase"/>
    <property type="match status" value="1"/>
</dbReference>
<feature type="binding site" evidence="9">
    <location>
        <position position="229"/>
    </location>
    <ligand>
        <name>Mg(2+)</name>
        <dbReference type="ChEBI" id="CHEBI:18420"/>
        <label>2</label>
    </ligand>
</feature>
<comment type="similarity">
    <text evidence="9">Belongs to the anthranilate phosphoribosyltransferase family.</text>
</comment>